<sequence>MGVRERVLCDTDCPWKSLQDLRKQSLTFSNLQRYFLRHREGGVTSIYMCNVDKEILREKAKYTEFVKSLFAEIPAYAKPSENQMCLIKIGPAFPSAGGLFLEFPTFDLAIRITSALENLQSCPKIILLPTIHPDAVGLDQEPLLVFVNRKSGGNQGVKLISGFRRHINPHQVVCVAPHESVQSADMWGRRDLRLGSVGSSGHEGVPGLLLSALRRPASRDRCVREGGEGVIQHFHLVNEKH</sequence>
<proteinExistence type="predicted"/>
<accession>A0AA35WUL8</accession>
<evidence type="ECO:0000313" key="2">
    <source>
        <dbReference type="Proteomes" id="UP001174909"/>
    </source>
</evidence>
<keyword evidence="2" id="KW-1185">Reference proteome</keyword>
<reference evidence="1" key="1">
    <citation type="submission" date="2023-03" db="EMBL/GenBank/DDBJ databases">
        <authorList>
            <person name="Steffen K."/>
            <person name="Cardenas P."/>
        </authorList>
    </citation>
    <scope>NUCLEOTIDE SEQUENCE</scope>
</reference>
<gene>
    <name evidence="1" type="ORF">GBAR_LOCUS15553</name>
</gene>
<organism evidence="1 2">
    <name type="scientific">Geodia barretti</name>
    <name type="common">Barrett's horny sponge</name>
    <dbReference type="NCBI Taxonomy" id="519541"/>
    <lineage>
        <taxon>Eukaryota</taxon>
        <taxon>Metazoa</taxon>
        <taxon>Porifera</taxon>
        <taxon>Demospongiae</taxon>
        <taxon>Heteroscleromorpha</taxon>
        <taxon>Tetractinellida</taxon>
        <taxon>Astrophorina</taxon>
        <taxon>Geodiidae</taxon>
        <taxon>Geodia</taxon>
    </lineage>
</organism>
<protein>
    <submittedName>
        <fullName evidence="1">Uncharacterized protein</fullName>
    </submittedName>
</protein>
<dbReference type="AlphaFoldDB" id="A0AA35WUL8"/>
<dbReference type="EMBL" id="CASHTH010002262">
    <property type="protein sequence ID" value="CAI8027162.1"/>
    <property type="molecule type" value="Genomic_DNA"/>
</dbReference>
<evidence type="ECO:0000313" key="1">
    <source>
        <dbReference type="EMBL" id="CAI8027162.1"/>
    </source>
</evidence>
<comment type="caution">
    <text evidence="1">The sequence shown here is derived from an EMBL/GenBank/DDBJ whole genome shotgun (WGS) entry which is preliminary data.</text>
</comment>
<name>A0AA35WUL8_GEOBA</name>
<dbReference type="Proteomes" id="UP001174909">
    <property type="component" value="Unassembled WGS sequence"/>
</dbReference>